<dbReference type="InterPro" id="IPR027417">
    <property type="entry name" value="P-loop_NTPase"/>
</dbReference>
<dbReference type="EMBL" id="JAHCDA010000001">
    <property type="protein sequence ID" value="MBS7809930.1"/>
    <property type="molecule type" value="Genomic_DNA"/>
</dbReference>
<evidence type="ECO:0000313" key="1">
    <source>
        <dbReference type="EMBL" id="MBS7809930.1"/>
    </source>
</evidence>
<sequence length="265" mass="27870">MPLICFASPKGGVGKTTLAANVADALQRRGRRVLAIDFDAQNALRLHFALPITDTSGFMSQLPQRPDWRTLVRRTSSGVFLLPHGATDVRGALNLAQALDREPELLAAPMREILADPNLVVIADTPPGASHALSILAPMSNMVCAVLLADATSAALVPEISNGSFLGGGTIANLMAGRLRVILNGIEPKSRLSRAVSEMLTRHLGPRLLGAICREEMMAEAVAAQRFLLDVAPGSQAALDLQETTTAIEAALGAAPELFAARGAM</sequence>
<dbReference type="InterPro" id="IPR017746">
    <property type="entry name" value="Cellulose_synthase_operon_BcsQ"/>
</dbReference>
<accession>A0ABS5QAF9</accession>
<dbReference type="Gene3D" id="3.40.50.300">
    <property type="entry name" value="P-loop containing nucleotide triphosphate hydrolases"/>
    <property type="match status" value="1"/>
</dbReference>
<dbReference type="PANTHER" id="PTHR13696">
    <property type="entry name" value="P-LOOP CONTAINING NUCLEOSIDE TRIPHOSPHATE HYDROLASE"/>
    <property type="match status" value="1"/>
</dbReference>
<dbReference type="CDD" id="cd02042">
    <property type="entry name" value="ParAB_family"/>
    <property type="match status" value="1"/>
</dbReference>
<protein>
    <submittedName>
        <fullName evidence="1">AAA family ATPase</fullName>
    </submittedName>
</protein>
<comment type="caution">
    <text evidence="1">The sequence shown here is derived from an EMBL/GenBank/DDBJ whole genome shotgun (WGS) entry which is preliminary data.</text>
</comment>
<gene>
    <name evidence="1" type="ORF">KHU32_03210</name>
</gene>
<name>A0ABS5QAF9_9PROT</name>
<organism evidence="1 2">
    <name type="scientific">Roseococcus pinisoli</name>
    <dbReference type="NCBI Taxonomy" id="2835040"/>
    <lineage>
        <taxon>Bacteria</taxon>
        <taxon>Pseudomonadati</taxon>
        <taxon>Pseudomonadota</taxon>
        <taxon>Alphaproteobacteria</taxon>
        <taxon>Acetobacterales</taxon>
        <taxon>Roseomonadaceae</taxon>
        <taxon>Roseococcus</taxon>
    </lineage>
</organism>
<dbReference type="RefSeq" id="WP_213668582.1">
    <property type="nucleotide sequence ID" value="NZ_JAHCDA010000001.1"/>
</dbReference>
<dbReference type="Proteomes" id="UP000766336">
    <property type="component" value="Unassembled WGS sequence"/>
</dbReference>
<evidence type="ECO:0000313" key="2">
    <source>
        <dbReference type="Proteomes" id="UP000766336"/>
    </source>
</evidence>
<dbReference type="Pfam" id="PF06564">
    <property type="entry name" value="CBP_BcsQ"/>
    <property type="match status" value="1"/>
</dbReference>
<dbReference type="PANTHER" id="PTHR13696:SF52">
    <property type="entry name" value="PARA FAMILY PROTEIN CT_582"/>
    <property type="match status" value="1"/>
</dbReference>
<reference evidence="1 2" key="1">
    <citation type="submission" date="2021-05" db="EMBL/GenBank/DDBJ databases">
        <title>Roseococcus sp. XZZS9, whole genome shotgun sequencing project.</title>
        <authorList>
            <person name="Zhao G."/>
            <person name="Shen L."/>
        </authorList>
    </citation>
    <scope>NUCLEOTIDE SEQUENCE [LARGE SCALE GENOMIC DNA]</scope>
    <source>
        <strain evidence="1 2">XZZS9</strain>
    </source>
</reference>
<proteinExistence type="predicted"/>
<dbReference type="InterPro" id="IPR050678">
    <property type="entry name" value="DNA_Partitioning_ATPase"/>
</dbReference>
<keyword evidence="2" id="KW-1185">Reference proteome</keyword>
<dbReference type="SUPFAM" id="SSF52540">
    <property type="entry name" value="P-loop containing nucleoside triphosphate hydrolases"/>
    <property type="match status" value="1"/>
</dbReference>